<dbReference type="RefSeq" id="WP_319785251.1">
    <property type="nucleotide sequence ID" value="NZ_JAWXRD010000001.1"/>
</dbReference>
<dbReference type="Gene3D" id="1.10.10.10">
    <property type="entry name" value="Winged helix-like DNA-binding domain superfamily/Winged helix DNA-binding domain"/>
    <property type="match status" value="1"/>
</dbReference>
<sequence>MEALAIKRGTDPVSDLCAALYFMGEPKGMMMGGGTWAGQPEPKVYLYHCYLAFMDYHNLGKPLSVEKFSRTVRQAAKEYRAVYLTRKINGRTQTNVNLNEQADEFLPHAWGGDVPDADPPA</sequence>
<feature type="domain" description="DNA primase/nucleoside triphosphatase C-terminal" evidence="1">
    <location>
        <begin position="42"/>
        <end position="102"/>
    </location>
</feature>
<reference evidence="2 3" key="1">
    <citation type="submission" date="2023-11" db="EMBL/GenBank/DDBJ databases">
        <title>Scandinavium wanjuensis sp. nov., isolated from lettuce South Korea.</title>
        <authorList>
            <person name="Park J."/>
            <person name="Park S."/>
            <person name="Oh K.K."/>
            <person name="Cho G.S."/>
            <person name="Franz C.M.A.P."/>
        </authorList>
    </citation>
    <scope>NUCLEOTIDE SEQUENCE [LARGE SCALE GENOMIC DNA]</scope>
    <source>
        <strain evidence="2 3">V105_6</strain>
    </source>
</reference>
<accession>A0ABU4QKL4</accession>
<evidence type="ECO:0000259" key="1">
    <source>
        <dbReference type="Pfam" id="PF03288"/>
    </source>
</evidence>
<dbReference type="Pfam" id="PF03288">
    <property type="entry name" value="Pox_D5"/>
    <property type="match status" value="1"/>
</dbReference>
<dbReference type="SUPFAM" id="SSF46785">
    <property type="entry name" value="Winged helix' DNA-binding domain"/>
    <property type="match status" value="1"/>
</dbReference>
<keyword evidence="3" id="KW-1185">Reference proteome</keyword>
<name>A0ABU4QKL4_9ENTR</name>
<protein>
    <submittedName>
        <fullName evidence="2">Primase-like DNA-binding domain-containing protein</fullName>
    </submittedName>
</protein>
<dbReference type="Proteomes" id="UP001275664">
    <property type="component" value="Unassembled WGS sequence"/>
</dbReference>
<comment type="caution">
    <text evidence="2">The sequence shown here is derived from an EMBL/GenBank/DDBJ whole genome shotgun (WGS) entry which is preliminary data.</text>
</comment>
<organism evidence="2 3">
    <name type="scientific">Scandinavium lactucae</name>
    <dbReference type="NCBI Taxonomy" id="3095028"/>
    <lineage>
        <taxon>Bacteria</taxon>
        <taxon>Pseudomonadati</taxon>
        <taxon>Pseudomonadota</taxon>
        <taxon>Gammaproteobacteria</taxon>
        <taxon>Enterobacterales</taxon>
        <taxon>Enterobacteriaceae</taxon>
        <taxon>Scandinavium</taxon>
    </lineage>
</organism>
<evidence type="ECO:0000313" key="3">
    <source>
        <dbReference type="Proteomes" id="UP001275664"/>
    </source>
</evidence>
<dbReference type="InterPro" id="IPR036390">
    <property type="entry name" value="WH_DNA-bd_sf"/>
</dbReference>
<proteinExistence type="predicted"/>
<dbReference type="InterPro" id="IPR036388">
    <property type="entry name" value="WH-like_DNA-bd_sf"/>
</dbReference>
<dbReference type="EMBL" id="JAWXRD010000001">
    <property type="protein sequence ID" value="MDX6038904.1"/>
    <property type="molecule type" value="Genomic_DNA"/>
</dbReference>
<gene>
    <name evidence="2" type="ORF">SIK69_01680</name>
</gene>
<dbReference type="InterPro" id="IPR004968">
    <property type="entry name" value="DNA_primase/NTPase_C"/>
</dbReference>
<evidence type="ECO:0000313" key="2">
    <source>
        <dbReference type="EMBL" id="MDX6038904.1"/>
    </source>
</evidence>